<reference evidence="1 2" key="1">
    <citation type="submission" date="2020-07" db="EMBL/GenBank/DDBJ databases">
        <authorList>
            <person name="Sun Q."/>
        </authorList>
    </citation>
    <scope>NUCLEOTIDE SEQUENCE [LARGE SCALE GENOMIC DNA]</scope>
    <source>
        <strain evidence="1 2">CGMCC 1.13654</strain>
    </source>
</reference>
<dbReference type="AlphaFoldDB" id="A0A838L941"/>
<keyword evidence="2" id="KW-1185">Reference proteome</keyword>
<gene>
    <name evidence="1" type="ORF">HZF05_11175</name>
</gene>
<dbReference type="Proteomes" id="UP000570166">
    <property type="component" value="Unassembled WGS sequence"/>
</dbReference>
<evidence type="ECO:0000313" key="2">
    <source>
        <dbReference type="Proteomes" id="UP000570166"/>
    </source>
</evidence>
<dbReference type="RefSeq" id="WP_160366109.1">
    <property type="nucleotide sequence ID" value="NZ_JACEIB010000006.1"/>
</dbReference>
<proteinExistence type="predicted"/>
<accession>A0A838L941</accession>
<protein>
    <submittedName>
        <fullName evidence="1">Uncharacterized protein</fullName>
    </submittedName>
</protein>
<sequence length="59" mass="6493">MSMRWDRPRDNSLGALSTLGDALRRGLSVGPPIENPDLDDLMDQLRQVAGFGPVETAKR</sequence>
<dbReference type="EMBL" id="JACEIB010000006">
    <property type="protein sequence ID" value="MBA2934656.1"/>
    <property type="molecule type" value="Genomic_DNA"/>
</dbReference>
<comment type="caution">
    <text evidence="1">The sequence shown here is derived from an EMBL/GenBank/DDBJ whole genome shotgun (WGS) entry which is preliminary data.</text>
</comment>
<evidence type="ECO:0000313" key="1">
    <source>
        <dbReference type="EMBL" id="MBA2934656.1"/>
    </source>
</evidence>
<organism evidence="1 2">
    <name type="scientific">Sphingomonas chungangi</name>
    <dbReference type="NCBI Taxonomy" id="2683589"/>
    <lineage>
        <taxon>Bacteria</taxon>
        <taxon>Pseudomonadati</taxon>
        <taxon>Pseudomonadota</taxon>
        <taxon>Alphaproteobacteria</taxon>
        <taxon>Sphingomonadales</taxon>
        <taxon>Sphingomonadaceae</taxon>
        <taxon>Sphingomonas</taxon>
    </lineage>
</organism>
<name>A0A838L941_9SPHN</name>